<evidence type="ECO:0000313" key="1">
    <source>
        <dbReference type="EMBL" id="CEG38042.1"/>
    </source>
</evidence>
<organism evidence="1 2">
    <name type="scientific">Plasmopara halstedii</name>
    <name type="common">Downy mildew of sunflower</name>
    <dbReference type="NCBI Taxonomy" id="4781"/>
    <lineage>
        <taxon>Eukaryota</taxon>
        <taxon>Sar</taxon>
        <taxon>Stramenopiles</taxon>
        <taxon>Oomycota</taxon>
        <taxon>Peronosporomycetes</taxon>
        <taxon>Peronosporales</taxon>
        <taxon>Peronosporaceae</taxon>
        <taxon>Plasmopara</taxon>
    </lineage>
</organism>
<dbReference type="RefSeq" id="XP_036263060.1">
    <property type="nucleotide sequence ID" value="XM_036407351.1"/>
</dbReference>
<dbReference type="AlphaFoldDB" id="A0A0P1AC42"/>
<sequence length="62" mass="7159">MSIHIKLQRVIAYSRRMTHEETASTARTNEAVLRCSLISLNSKNVIFRFPWATRIRAAEALE</sequence>
<proteinExistence type="predicted"/>
<dbReference type="Proteomes" id="UP000054928">
    <property type="component" value="Unassembled WGS sequence"/>
</dbReference>
<reference evidence="2" key="1">
    <citation type="submission" date="2014-09" db="EMBL/GenBank/DDBJ databases">
        <authorList>
            <person name="Sharma Rahul"/>
            <person name="Thines Marco"/>
        </authorList>
    </citation>
    <scope>NUCLEOTIDE SEQUENCE [LARGE SCALE GENOMIC DNA]</scope>
</reference>
<evidence type="ECO:0000313" key="2">
    <source>
        <dbReference type="Proteomes" id="UP000054928"/>
    </source>
</evidence>
<keyword evidence="2" id="KW-1185">Reference proteome</keyword>
<protein>
    <submittedName>
        <fullName evidence="1">Uncharacterized protein</fullName>
    </submittedName>
</protein>
<name>A0A0P1AC42_PLAHL</name>
<dbReference type="EMBL" id="CCYD01000291">
    <property type="protein sequence ID" value="CEG38042.1"/>
    <property type="molecule type" value="Genomic_DNA"/>
</dbReference>
<dbReference type="GeneID" id="59052921"/>
<accession>A0A0P1AC42</accession>